<dbReference type="Gene3D" id="3.10.129.10">
    <property type="entry name" value="Hotdog Thioesterase"/>
    <property type="match status" value="1"/>
</dbReference>
<accession>A0A7Z0D7V9</accession>
<evidence type="ECO:0000259" key="1">
    <source>
        <dbReference type="Pfam" id="PF13452"/>
    </source>
</evidence>
<reference evidence="2 3" key="1">
    <citation type="submission" date="2020-07" db="EMBL/GenBank/DDBJ databases">
        <title>Sequencing the genomes of 1000 actinobacteria strains.</title>
        <authorList>
            <person name="Klenk H.-P."/>
        </authorList>
    </citation>
    <scope>NUCLEOTIDE SEQUENCE [LARGE SCALE GENOMIC DNA]</scope>
    <source>
        <strain evidence="2 3">DSM 103164</strain>
    </source>
</reference>
<dbReference type="Pfam" id="PF13452">
    <property type="entry name" value="FAS1_DH_region"/>
    <property type="match status" value="1"/>
</dbReference>
<dbReference type="RefSeq" id="WP_179444485.1">
    <property type="nucleotide sequence ID" value="NZ_JACBZS010000001.1"/>
</dbReference>
<comment type="caution">
    <text evidence="2">The sequence shown here is derived from an EMBL/GenBank/DDBJ whole genome shotgun (WGS) entry which is preliminary data.</text>
</comment>
<dbReference type="CDD" id="cd03441">
    <property type="entry name" value="R_hydratase_like"/>
    <property type="match status" value="1"/>
</dbReference>
<evidence type="ECO:0000313" key="2">
    <source>
        <dbReference type="EMBL" id="NYI70541.1"/>
    </source>
</evidence>
<dbReference type="PIRSF" id="PIRSF018072">
    <property type="entry name" value="UCP018072"/>
    <property type="match status" value="1"/>
</dbReference>
<evidence type="ECO:0000313" key="3">
    <source>
        <dbReference type="Proteomes" id="UP000527616"/>
    </source>
</evidence>
<proteinExistence type="predicted"/>
<organism evidence="2 3">
    <name type="scientific">Naumannella cuiyingiana</name>
    <dbReference type="NCBI Taxonomy" id="1347891"/>
    <lineage>
        <taxon>Bacteria</taxon>
        <taxon>Bacillati</taxon>
        <taxon>Actinomycetota</taxon>
        <taxon>Actinomycetes</taxon>
        <taxon>Propionibacteriales</taxon>
        <taxon>Propionibacteriaceae</taxon>
        <taxon>Naumannella</taxon>
    </lineage>
</organism>
<dbReference type="Proteomes" id="UP000527616">
    <property type="component" value="Unassembled WGS sequence"/>
</dbReference>
<feature type="domain" description="FAS1-like dehydratase" evidence="1">
    <location>
        <begin position="6"/>
        <end position="118"/>
    </location>
</feature>
<dbReference type="SUPFAM" id="SSF54637">
    <property type="entry name" value="Thioesterase/thiol ester dehydrase-isomerase"/>
    <property type="match status" value="1"/>
</dbReference>
<dbReference type="InterPro" id="IPR039569">
    <property type="entry name" value="FAS1-like_DH_region"/>
</dbReference>
<protein>
    <submittedName>
        <fullName evidence="2">Acyl dehydratase</fullName>
    </submittedName>
</protein>
<keyword evidence="3" id="KW-1185">Reference proteome</keyword>
<dbReference type="EMBL" id="JACBZS010000001">
    <property type="protein sequence ID" value="NYI70541.1"/>
    <property type="molecule type" value="Genomic_DNA"/>
</dbReference>
<sequence>MISAEHVGRSYPPGDPTPVSAGRIAAFADAIGDPDPAYRGADAAAPPTFVMSVAADAWQAMFDDPELGLSLARTVHADQRFHWSRPLRAGDTIAPQLTITSVRTRGATETIGIRVVISTVAVEGGPAEPAGEEICTAESTFVHNREAAA</sequence>
<dbReference type="InterPro" id="IPR029069">
    <property type="entry name" value="HotDog_dom_sf"/>
</dbReference>
<dbReference type="AlphaFoldDB" id="A0A7Z0D7V9"/>
<name>A0A7Z0D7V9_9ACTN</name>
<dbReference type="InterPro" id="IPR016709">
    <property type="entry name" value="HadA-like"/>
</dbReference>
<gene>
    <name evidence="2" type="ORF">GGQ54_001101</name>
</gene>